<proteinExistence type="predicted"/>
<name>A0ABQ1WG67_9BACT</name>
<sequence>MRDLNGIPNVRGEFVLVLLSVMQRIGALLSMSDHYTLSLQRQGAQRKELAACLQGTPLRYNQCGEGMKKAQLAAENATSCALINFPS</sequence>
<evidence type="ECO:0000313" key="1">
    <source>
        <dbReference type="EMBL" id="GGG27918.1"/>
    </source>
</evidence>
<gene>
    <name evidence="1" type="ORF">GCM10011323_34230</name>
</gene>
<accession>A0ABQ1WG67</accession>
<dbReference type="EMBL" id="BMFP01000007">
    <property type="protein sequence ID" value="GGG27918.1"/>
    <property type="molecule type" value="Genomic_DNA"/>
</dbReference>
<keyword evidence="2" id="KW-1185">Reference proteome</keyword>
<reference evidence="2" key="1">
    <citation type="journal article" date="2019" name="Int. J. Syst. Evol. Microbiol.">
        <title>The Global Catalogue of Microorganisms (GCM) 10K type strain sequencing project: providing services to taxonomists for standard genome sequencing and annotation.</title>
        <authorList>
            <consortium name="The Broad Institute Genomics Platform"/>
            <consortium name="The Broad Institute Genome Sequencing Center for Infectious Disease"/>
            <person name="Wu L."/>
            <person name="Ma J."/>
        </authorList>
    </citation>
    <scope>NUCLEOTIDE SEQUENCE [LARGE SCALE GENOMIC DNA]</scope>
    <source>
        <strain evidence="2">CGMCC 1.12749</strain>
    </source>
</reference>
<evidence type="ECO:0000313" key="2">
    <source>
        <dbReference type="Proteomes" id="UP000634043"/>
    </source>
</evidence>
<comment type="caution">
    <text evidence="1">The sequence shown here is derived from an EMBL/GenBank/DDBJ whole genome shotgun (WGS) entry which is preliminary data.</text>
</comment>
<organism evidence="1 2">
    <name type="scientific">Pontibacter amylolyticus</name>
    <dbReference type="NCBI Taxonomy" id="1424080"/>
    <lineage>
        <taxon>Bacteria</taxon>
        <taxon>Pseudomonadati</taxon>
        <taxon>Bacteroidota</taxon>
        <taxon>Cytophagia</taxon>
        <taxon>Cytophagales</taxon>
        <taxon>Hymenobacteraceae</taxon>
        <taxon>Pontibacter</taxon>
    </lineage>
</organism>
<dbReference type="Proteomes" id="UP000634043">
    <property type="component" value="Unassembled WGS sequence"/>
</dbReference>
<protein>
    <submittedName>
        <fullName evidence="1">Uncharacterized protein</fullName>
    </submittedName>
</protein>